<gene>
    <name evidence="3" type="ORF">CALCODRAFT_487658</name>
</gene>
<dbReference type="STRING" id="1353952.A0A165CZX3"/>
<evidence type="ECO:0000256" key="1">
    <source>
        <dbReference type="SAM" id="Phobius"/>
    </source>
</evidence>
<protein>
    <submittedName>
        <fullName evidence="3">Uncharacterized protein</fullName>
    </submittedName>
</protein>
<feature type="transmembrane region" description="Helical" evidence="1">
    <location>
        <begin position="169"/>
        <end position="189"/>
    </location>
</feature>
<dbReference type="AlphaFoldDB" id="A0A165CZX3"/>
<feature type="transmembrane region" description="Helical" evidence="1">
    <location>
        <begin position="337"/>
        <end position="361"/>
    </location>
</feature>
<evidence type="ECO:0000256" key="2">
    <source>
        <dbReference type="SAM" id="SignalP"/>
    </source>
</evidence>
<feature type="transmembrane region" description="Helical" evidence="1">
    <location>
        <begin position="195"/>
        <end position="214"/>
    </location>
</feature>
<feature type="chain" id="PRO_5007856286" evidence="2">
    <location>
        <begin position="27"/>
        <end position="383"/>
    </location>
</feature>
<evidence type="ECO:0000313" key="4">
    <source>
        <dbReference type="Proteomes" id="UP000076842"/>
    </source>
</evidence>
<dbReference type="Proteomes" id="UP000076842">
    <property type="component" value="Unassembled WGS sequence"/>
</dbReference>
<feature type="signal peptide" evidence="2">
    <location>
        <begin position="1"/>
        <end position="26"/>
    </location>
</feature>
<feature type="transmembrane region" description="Helical" evidence="1">
    <location>
        <begin position="261"/>
        <end position="282"/>
    </location>
</feature>
<keyword evidence="2" id="KW-0732">Signal</keyword>
<dbReference type="EMBL" id="KV424092">
    <property type="protein sequence ID" value="KZT51773.1"/>
    <property type="molecule type" value="Genomic_DNA"/>
</dbReference>
<accession>A0A165CZX3</accession>
<organism evidence="3 4">
    <name type="scientific">Calocera cornea HHB12733</name>
    <dbReference type="NCBI Taxonomy" id="1353952"/>
    <lineage>
        <taxon>Eukaryota</taxon>
        <taxon>Fungi</taxon>
        <taxon>Dikarya</taxon>
        <taxon>Basidiomycota</taxon>
        <taxon>Agaricomycotina</taxon>
        <taxon>Dacrymycetes</taxon>
        <taxon>Dacrymycetales</taxon>
        <taxon>Dacrymycetaceae</taxon>
        <taxon>Calocera</taxon>
    </lineage>
</organism>
<feature type="transmembrane region" description="Helical" evidence="1">
    <location>
        <begin position="303"/>
        <end position="325"/>
    </location>
</feature>
<name>A0A165CZX3_9BASI</name>
<feature type="transmembrane region" description="Helical" evidence="1">
    <location>
        <begin position="235"/>
        <end position="255"/>
    </location>
</feature>
<reference evidence="3 4" key="1">
    <citation type="journal article" date="2016" name="Mol. Biol. Evol.">
        <title>Comparative Genomics of Early-Diverging Mushroom-Forming Fungi Provides Insights into the Origins of Lignocellulose Decay Capabilities.</title>
        <authorList>
            <person name="Nagy L.G."/>
            <person name="Riley R."/>
            <person name="Tritt A."/>
            <person name="Adam C."/>
            <person name="Daum C."/>
            <person name="Floudas D."/>
            <person name="Sun H."/>
            <person name="Yadav J.S."/>
            <person name="Pangilinan J."/>
            <person name="Larsson K.H."/>
            <person name="Matsuura K."/>
            <person name="Barry K."/>
            <person name="Labutti K."/>
            <person name="Kuo R."/>
            <person name="Ohm R.A."/>
            <person name="Bhattacharya S.S."/>
            <person name="Shirouzu T."/>
            <person name="Yoshinaga Y."/>
            <person name="Martin F.M."/>
            <person name="Grigoriev I.V."/>
            <person name="Hibbett D.S."/>
        </authorList>
    </citation>
    <scope>NUCLEOTIDE SEQUENCE [LARGE SCALE GENOMIC DNA]</scope>
    <source>
        <strain evidence="3 4">HHB12733</strain>
    </source>
</reference>
<evidence type="ECO:0000313" key="3">
    <source>
        <dbReference type="EMBL" id="KZT51773.1"/>
    </source>
</evidence>
<proteinExistence type="predicted"/>
<keyword evidence="1" id="KW-0812">Transmembrane</keyword>
<dbReference type="InParanoid" id="A0A165CZX3"/>
<dbReference type="OrthoDB" id="72269at2759"/>
<feature type="transmembrane region" description="Helical" evidence="1">
    <location>
        <begin position="124"/>
        <end position="149"/>
    </location>
</feature>
<keyword evidence="1" id="KW-0472">Membrane</keyword>
<sequence>MPSIPSLLTALPLLLALLGLTALAFSQMWLPIVAQAPLAADPHALTIFAFCPAGKTPAQFAFFPWEGVNHQVCTLTNFFMHTLLSAPSGYAIGLDLACSLPAPLLALYLESLRPGTALPLRIPLLWLFLYQNLGMAVVAPLYYACLLLLPPSPSPSRSQPRAAVPHSKVEAVAFGLLAGFALPTAAMFASTDHRVYAAWQFFPLFVGTAIALYPRLRRAAPPSASASAKDKDSLPLIRTLYLLAIAASSLAHLYVLGTALLSPSAAPLSLPSALAALARVYLPQPLPAAHAVPQHLHTTLTNFFKWDYIFVGASTTLAGLVALGQTGRGAPVLLNPLRWLAAVVLGLALGAGAVMGHVWLLREEALGRAREAERAQGKEAKKA</sequence>
<keyword evidence="4" id="KW-1185">Reference proteome</keyword>
<keyword evidence="1" id="KW-1133">Transmembrane helix</keyword>